<dbReference type="AlphaFoldDB" id="A0A1Z4VP41"/>
<dbReference type="GO" id="GO:0005085">
    <property type="term" value="F:guanyl-nucleotide exchange factor activity"/>
    <property type="evidence" value="ECO:0007669"/>
    <property type="project" value="UniProtKB-KW"/>
</dbReference>
<dbReference type="Pfam" id="PF26217">
    <property type="entry name" value="GDPGP1_N"/>
    <property type="match status" value="1"/>
</dbReference>
<dbReference type="PANTHER" id="PTHR20884:SF8">
    <property type="entry name" value="GDP-D-GLUCOSE PHOSPHORYLASE 1"/>
    <property type="match status" value="1"/>
</dbReference>
<reference evidence="2 3" key="1">
    <citation type="submission" date="2017-05" db="EMBL/GenBank/DDBJ databases">
        <title>Thiocyanate degradation by Thiohalobacter thiocyanaticus FOKN1.</title>
        <authorList>
            <person name="Oshiki M."/>
            <person name="Fukushima T."/>
            <person name="Kawano S."/>
            <person name="Nakagawa J."/>
        </authorList>
    </citation>
    <scope>NUCLEOTIDE SEQUENCE [LARGE SCALE GENOMIC DNA]</scope>
    <source>
        <strain evidence="2 3">FOKN1</strain>
    </source>
</reference>
<feature type="domain" description="GDPGP1-like N-terminal" evidence="1">
    <location>
        <begin position="109"/>
        <end position="231"/>
    </location>
</feature>
<dbReference type="InterPro" id="IPR058866">
    <property type="entry name" value="GDPGP1_N"/>
</dbReference>
<dbReference type="GO" id="GO:0000166">
    <property type="term" value="F:nucleotide binding"/>
    <property type="evidence" value="ECO:0007669"/>
    <property type="project" value="UniProtKB-KW"/>
</dbReference>
<evidence type="ECO:0000259" key="1">
    <source>
        <dbReference type="Pfam" id="PF26217"/>
    </source>
</evidence>
<dbReference type="RefSeq" id="WP_096365300.1">
    <property type="nucleotide sequence ID" value="NZ_AP018052.1"/>
</dbReference>
<dbReference type="Proteomes" id="UP000218765">
    <property type="component" value="Chromosome"/>
</dbReference>
<dbReference type="EMBL" id="AP018052">
    <property type="protein sequence ID" value="BAZ93387.1"/>
    <property type="molecule type" value="Genomic_DNA"/>
</dbReference>
<proteinExistence type="predicted"/>
<protein>
    <recommendedName>
        <fullName evidence="1">GDPGP1-like N-terminal domain-containing protein</fullName>
    </recommendedName>
</protein>
<dbReference type="GO" id="GO:0006006">
    <property type="term" value="P:glucose metabolic process"/>
    <property type="evidence" value="ECO:0007669"/>
    <property type="project" value="TreeGrafter"/>
</dbReference>
<dbReference type="GO" id="GO:0005737">
    <property type="term" value="C:cytoplasm"/>
    <property type="evidence" value="ECO:0007669"/>
    <property type="project" value="UniProtKB-SubCell"/>
</dbReference>
<dbReference type="GO" id="GO:0080048">
    <property type="term" value="F:GDP-D-glucose phosphorylase activity"/>
    <property type="evidence" value="ECO:0007669"/>
    <property type="project" value="InterPro"/>
</dbReference>
<accession>A0A1Z4VP41</accession>
<evidence type="ECO:0000313" key="2">
    <source>
        <dbReference type="EMBL" id="BAZ93387.1"/>
    </source>
</evidence>
<keyword evidence="3" id="KW-1185">Reference proteome</keyword>
<dbReference type="PANTHER" id="PTHR20884">
    <property type="entry name" value="GDP-D-GLUCOSE PHOSPHORYLASE 1"/>
    <property type="match status" value="1"/>
</dbReference>
<evidence type="ECO:0000313" key="3">
    <source>
        <dbReference type="Proteomes" id="UP000218765"/>
    </source>
</evidence>
<gene>
    <name evidence="2" type="ORF">FOKN1_0987</name>
</gene>
<organism evidence="2 3">
    <name type="scientific">Thiohalobacter thiocyanaticus</name>
    <dbReference type="NCBI Taxonomy" id="585455"/>
    <lineage>
        <taxon>Bacteria</taxon>
        <taxon>Pseudomonadati</taxon>
        <taxon>Pseudomonadota</taxon>
        <taxon>Gammaproteobacteria</taxon>
        <taxon>Thiohalobacterales</taxon>
        <taxon>Thiohalobacteraceae</taxon>
        <taxon>Thiohalobacter</taxon>
    </lineage>
</organism>
<name>A0A1Z4VP41_9GAMM</name>
<sequence>MTAADFLKHHDAFAGAFTDGLKQMLQHEGLGPFILVLANATFDPDIYAELKAPLKSRFDRLREDLRERFASGRDGEQIEEDLLVFLKMALIGFEGLQPTRFRDEGPWRLQFNHLRSFRPRRITTEVPKEIISPFNSNAFNFNRPFLQKECFWAGELLGRRVDLYYNKYPFAPLHGLWVLDRNAGKPQFLTREDHDYVWSLAAELGEAVPGMLFGYNSYGAYASVNHLHVQGFVEPDGMPVMREQWAHHGGDMEYPAEVRYCARREESWDCLTGLHADEQPFNALFVPGGSYLFPRRKQGTVEVPAWSSGLTWFELAGGFIVSNHEDFERLDATALQQELERVVPD</sequence>
<dbReference type="OrthoDB" id="8566506at2"/>
<dbReference type="GO" id="GO:0016787">
    <property type="term" value="F:hydrolase activity"/>
    <property type="evidence" value="ECO:0007669"/>
    <property type="project" value="UniProtKB-KW"/>
</dbReference>
<dbReference type="KEGG" id="ttc:FOKN1_0987"/>
<dbReference type="InterPro" id="IPR026506">
    <property type="entry name" value="GDPGP"/>
</dbReference>